<dbReference type="RefSeq" id="WP_257512528.1">
    <property type="nucleotide sequence ID" value="NZ_JANKHG010000018.1"/>
</dbReference>
<evidence type="ECO:0000256" key="1">
    <source>
        <dbReference type="SAM" id="Phobius"/>
    </source>
</evidence>
<feature type="transmembrane region" description="Helical" evidence="1">
    <location>
        <begin position="80"/>
        <end position="100"/>
    </location>
</feature>
<keyword evidence="1" id="KW-1133">Transmembrane helix</keyword>
<dbReference type="InterPro" id="IPR021362">
    <property type="entry name" value="DUF2834"/>
</dbReference>
<feature type="transmembrane region" description="Helical" evidence="1">
    <location>
        <begin position="50"/>
        <end position="68"/>
    </location>
</feature>
<reference evidence="2" key="1">
    <citation type="submission" date="2022-07" db="EMBL/GenBank/DDBJ databases">
        <authorList>
            <person name="Xamxidin M."/>
        </authorList>
    </citation>
    <scope>NUCLEOTIDE SEQUENCE</scope>
    <source>
        <strain evidence="2">YS8-69</strain>
    </source>
</reference>
<feature type="transmembrane region" description="Helical" evidence="1">
    <location>
        <begin position="9"/>
        <end position="30"/>
    </location>
</feature>
<protein>
    <submittedName>
        <fullName evidence="2">DUF2834 domain-containing protein</fullName>
    </submittedName>
</protein>
<comment type="caution">
    <text evidence="2">The sequence shown here is derived from an EMBL/GenBank/DDBJ whole genome shotgun (WGS) entry which is preliminary data.</text>
</comment>
<dbReference type="EMBL" id="JANKHG010000018">
    <property type="protein sequence ID" value="MCR2747307.1"/>
    <property type="molecule type" value="Genomic_DNA"/>
</dbReference>
<keyword evidence="1" id="KW-0812">Transmembrane</keyword>
<evidence type="ECO:0000313" key="3">
    <source>
        <dbReference type="Proteomes" id="UP001165267"/>
    </source>
</evidence>
<keyword evidence="1" id="KW-0472">Membrane</keyword>
<accession>A0ABT1XJ57</accession>
<dbReference type="Proteomes" id="UP001165267">
    <property type="component" value="Unassembled WGS sequence"/>
</dbReference>
<evidence type="ECO:0000313" key="2">
    <source>
        <dbReference type="EMBL" id="MCR2747307.1"/>
    </source>
</evidence>
<gene>
    <name evidence="2" type="ORF">NSP04_11660</name>
</gene>
<sequence length="106" mass="11575">MSESVFKAILLLAALFFTGFFALVVVPPLVENPDVWGAFAAGFVNPYASGYSTDVLVCWFILATWVVYEAKTHAVRYGWVCLLLGVVPGVAVGFALYLLIRGKQIK</sequence>
<organism evidence="2 3">
    <name type="scientific">Limnobacter parvus</name>
    <dbReference type="NCBI Taxonomy" id="2939690"/>
    <lineage>
        <taxon>Bacteria</taxon>
        <taxon>Pseudomonadati</taxon>
        <taxon>Pseudomonadota</taxon>
        <taxon>Betaproteobacteria</taxon>
        <taxon>Burkholderiales</taxon>
        <taxon>Burkholderiaceae</taxon>
        <taxon>Limnobacter</taxon>
    </lineage>
</organism>
<name>A0ABT1XJ57_9BURK</name>
<proteinExistence type="predicted"/>
<keyword evidence="3" id="KW-1185">Reference proteome</keyword>
<dbReference type="Pfam" id="PF11196">
    <property type="entry name" value="DUF2834"/>
    <property type="match status" value="1"/>
</dbReference>